<dbReference type="SUPFAM" id="SSF56672">
    <property type="entry name" value="DNA/RNA polymerases"/>
    <property type="match status" value="1"/>
</dbReference>
<dbReference type="InterPro" id="IPR001098">
    <property type="entry name" value="DNA-dir_DNA_pol_A_palm_dom"/>
</dbReference>
<keyword evidence="2" id="KW-0235">DNA replication</keyword>
<comment type="catalytic activity">
    <reaction evidence="3">
        <text>DNA(n) + a 2'-deoxyribonucleoside 5'-triphosphate = DNA(n+1) + diphosphate</text>
        <dbReference type="Rhea" id="RHEA:22508"/>
        <dbReference type="Rhea" id="RHEA-COMP:17339"/>
        <dbReference type="Rhea" id="RHEA-COMP:17340"/>
        <dbReference type="ChEBI" id="CHEBI:33019"/>
        <dbReference type="ChEBI" id="CHEBI:61560"/>
        <dbReference type="ChEBI" id="CHEBI:173112"/>
        <dbReference type="EC" id="2.7.7.7"/>
    </reaction>
</comment>
<name>A0ABN0SXW9_9FIRM</name>
<evidence type="ECO:0000256" key="3">
    <source>
        <dbReference type="ARBA" id="ARBA00049244"/>
    </source>
</evidence>
<dbReference type="EC" id="2.7.7.7" evidence="1"/>
<sequence length="657" mass="73703">MILSIDIETYSDLDIKKVGGYKYAENCEVMLFAYAWDDAPVQIVDFTAGEELPADVLAALTDNEVMKCAYNAQFERTVLSHFLHRRSPDVPFQFLDPVGWSCTMVHALTLGLPGGLEGVSKALRLADDKAKMSVGKQLITYFCKPCKPTKINGGRERNLPEHAPEKWALFKEYCVRDVVAEREIRKRFASYSLSDREKRLWELDQRINDRGVRIDAQLVSEAIAFDADFKGRVIAQAAELTGLPNPASGEQLRRWIYREEGFAPESLAKDVLPDVIKRAQKPAVKEMLRLKQLMSKTSVKKYEAMQRARCDDGRAHGLLQFYGANRTGRWAGRLVQVQNLPRNSMTELDDARALLRSGDADALEMIYDHPLDVLSQLIRTAFVPHKGCRFVVADFSAIEARVIAWLAGEKWRMEVFAEGGDIYCASASKMFGVPVEKHGINGHLRQKGKIAELALGYQGSIGALKAMGADKLGLSDEELLKIVDSWRRASPHIKQLWYDVDAAALEAVRERRAVTLHHGVAFSTRKGILFLRLPSGRRLAYVRPMTEIEPAFNREGITYEGAEQTTGKWARLRTYGGKLVENIVQAIARDCLAVAMTRLEAAGYRIVMHIHDEVVIECPADACDLTDVCRIMGEPIGWAKGLILTADGYITDYYKKD</sequence>
<feature type="domain" description="DNA-directed DNA polymerase family A palm" evidence="4">
    <location>
        <begin position="375"/>
        <end position="622"/>
    </location>
</feature>
<organism evidence="5 6">
    <name type="scientific">Selenomonas dianae</name>
    <dbReference type="NCBI Taxonomy" id="135079"/>
    <lineage>
        <taxon>Bacteria</taxon>
        <taxon>Bacillati</taxon>
        <taxon>Bacillota</taxon>
        <taxon>Negativicutes</taxon>
        <taxon>Selenomonadales</taxon>
        <taxon>Selenomonadaceae</taxon>
        <taxon>Selenomonas</taxon>
    </lineage>
</organism>
<dbReference type="Gene3D" id="1.10.150.20">
    <property type="entry name" value="5' to 3' exonuclease, C-terminal subdomain"/>
    <property type="match status" value="1"/>
</dbReference>
<evidence type="ECO:0000256" key="2">
    <source>
        <dbReference type="ARBA" id="ARBA00022705"/>
    </source>
</evidence>
<dbReference type="Pfam" id="PF00476">
    <property type="entry name" value="DNA_pol_A"/>
    <property type="match status" value="1"/>
</dbReference>
<dbReference type="InterPro" id="IPR043502">
    <property type="entry name" value="DNA/RNA_pol_sf"/>
</dbReference>
<dbReference type="EMBL" id="BAAACR010000002">
    <property type="protein sequence ID" value="GAA0205618.1"/>
    <property type="molecule type" value="Genomic_DNA"/>
</dbReference>
<evidence type="ECO:0000256" key="1">
    <source>
        <dbReference type="ARBA" id="ARBA00012417"/>
    </source>
</evidence>
<evidence type="ECO:0000313" key="5">
    <source>
        <dbReference type="EMBL" id="GAA0205618.1"/>
    </source>
</evidence>
<accession>A0ABN0SXW9</accession>
<dbReference type="Proteomes" id="UP001500399">
    <property type="component" value="Unassembled WGS sequence"/>
</dbReference>
<keyword evidence="6" id="KW-1185">Reference proteome</keyword>
<reference evidence="5 6" key="1">
    <citation type="journal article" date="2019" name="Int. J. Syst. Evol. Microbiol.">
        <title>The Global Catalogue of Microorganisms (GCM) 10K type strain sequencing project: providing services to taxonomists for standard genome sequencing and annotation.</title>
        <authorList>
            <consortium name="The Broad Institute Genomics Platform"/>
            <consortium name="The Broad Institute Genome Sequencing Center for Infectious Disease"/>
            <person name="Wu L."/>
            <person name="Ma J."/>
        </authorList>
    </citation>
    <scope>NUCLEOTIDE SEQUENCE [LARGE SCALE GENOMIC DNA]</scope>
    <source>
        <strain evidence="5 6">JCM 8542</strain>
    </source>
</reference>
<comment type="caution">
    <text evidence="5">The sequence shown here is derived from an EMBL/GenBank/DDBJ whole genome shotgun (WGS) entry which is preliminary data.</text>
</comment>
<dbReference type="RefSeq" id="WP_304987995.1">
    <property type="nucleotide sequence ID" value="NZ_BAAACR010000002.1"/>
</dbReference>
<dbReference type="CDD" id="cd08642">
    <property type="entry name" value="DNA_pol_A_pol_I_A"/>
    <property type="match status" value="1"/>
</dbReference>
<dbReference type="PANTHER" id="PTHR10133:SF27">
    <property type="entry name" value="DNA POLYMERASE NU"/>
    <property type="match status" value="1"/>
</dbReference>
<evidence type="ECO:0000259" key="4">
    <source>
        <dbReference type="SMART" id="SM00482"/>
    </source>
</evidence>
<proteinExistence type="predicted"/>
<evidence type="ECO:0000313" key="6">
    <source>
        <dbReference type="Proteomes" id="UP001500399"/>
    </source>
</evidence>
<dbReference type="InterPro" id="IPR002298">
    <property type="entry name" value="DNA_polymerase_A"/>
</dbReference>
<protein>
    <recommendedName>
        <fullName evidence="1">DNA-directed DNA polymerase</fullName>
        <ecNumber evidence="1">2.7.7.7</ecNumber>
    </recommendedName>
</protein>
<gene>
    <name evidence="5" type="ORF">GCM10008919_06160</name>
</gene>
<dbReference type="PANTHER" id="PTHR10133">
    <property type="entry name" value="DNA POLYMERASE I"/>
    <property type="match status" value="1"/>
</dbReference>
<dbReference type="SMART" id="SM00482">
    <property type="entry name" value="POLAc"/>
    <property type="match status" value="1"/>
</dbReference>